<dbReference type="SUPFAM" id="SSF46689">
    <property type="entry name" value="Homeodomain-like"/>
    <property type="match status" value="1"/>
</dbReference>
<feature type="transmembrane region" description="Helical" evidence="4">
    <location>
        <begin position="1820"/>
        <end position="1844"/>
    </location>
</feature>
<organism evidence="7 8">
    <name type="scientific">Limosa lapponica baueri</name>
    <dbReference type="NCBI Taxonomy" id="1758121"/>
    <lineage>
        <taxon>Eukaryota</taxon>
        <taxon>Metazoa</taxon>
        <taxon>Chordata</taxon>
        <taxon>Craniata</taxon>
        <taxon>Vertebrata</taxon>
        <taxon>Euteleostomi</taxon>
        <taxon>Archelosauria</taxon>
        <taxon>Archosauria</taxon>
        <taxon>Dinosauria</taxon>
        <taxon>Saurischia</taxon>
        <taxon>Theropoda</taxon>
        <taxon>Coelurosauria</taxon>
        <taxon>Aves</taxon>
        <taxon>Neognathae</taxon>
        <taxon>Neoaves</taxon>
        <taxon>Charadriiformes</taxon>
        <taxon>Scolopacidae</taxon>
        <taxon>Limosa</taxon>
    </lineage>
</organism>
<accession>A0A2I0UL90</accession>
<dbReference type="SMART" id="SM00389">
    <property type="entry name" value="HOX"/>
    <property type="match status" value="1"/>
</dbReference>
<dbReference type="PROSITE" id="PS50835">
    <property type="entry name" value="IG_LIKE"/>
    <property type="match status" value="11"/>
</dbReference>
<feature type="compositionally biased region" description="Low complexity" evidence="3">
    <location>
        <begin position="2156"/>
        <end position="2169"/>
    </location>
</feature>
<dbReference type="InterPro" id="IPR013098">
    <property type="entry name" value="Ig_I-set"/>
</dbReference>
<dbReference type="GO" id="GO:0005770">
    <property type="term" value="C:late endosome"/>
    <property type="evidence" value="ECO:0007669"/>
    <property type="project" value="TreeGrafter"/>
</dbReference>
<feature type="domain" description="Ig-like" evidence="6">
    <location>
        <begin position="613"/>
        <end position="705"/>
    </location>
</feature>
<dbReference type="GO" id="GO:0005769">
    <property type="term" value="C:early endosome"/>
    <property type="evidence" value="ECO:0007669"/>
    <property type="project" value="TreeGrafter"/>
</dbReference>
<feature type="domain" description="Homeobox" evidence="5">
    <location>
        <begin position="1918"/>
        <end position="1963"/>
    </location>
</feature>
<dbReference type="OrthoDB" id="10039395at2759"/>
<dbReference type="GO" id="GO:0075512">
    <property type="term" value="P:clathrin-dependent endocytosis of virus by host cell"/>
    <property type="evidence" value="ECO:0007669"/>
    <property type="project" value="TreeGrafter"/>
</dbReference>
<dbReference type="SMART" id="SM00408">
    <property type="entry name" value="IGc2"/>
    <property type="match status" value="11"/>
</dbReference>
<evidence type="ECO:0000259" key="5">
    <source>
        <dbReference type="PROSITE" id="PS50071"/>
    </source>
</evidence>
<dbReference type="PRINTS" id="PR01345">
    <property type="entry name" value="CERVTRCPTASE"/>
</dbReference>
<dbReference type="Proteomes" id="UP000233556">
    <property type="component" value="Unassembled WGS sequence"/>
</dbReference>
<reference evidence="8" key="2">
    <citation type="submission" date="2017-12" db="EMBL/GenBank/DDBJ databases">
        <title>Genome sequence of the Bar-tailed Godwit (Limosa lapponica baueri).</title>
        <authorList>
            <person name="Lima N.C.B."/>
            <person name="Parody-Merino A.M."/>
            <person name="Battley P.F."/>
            <person name="Fidler A.E."/>
            <person name="Prosdocimi F."/>
        </authorList>
    </citation>
    <scope>NUCLEOTIDE SEQUENCE [LARGE SCALE GENOMIC DNA]</scope>
</reference>
<comment type="subcellular location">
    <subcellularLocation>
        <location evidence="1 2">Nucleus</location>
    </subcellularLocation>
</comment>
<dbReference type="CDD" id="cd00086">
    <property type="entry name" value="homeodomain"/>
    <property type="match status" value="1"/>
</dbReference>
<dbReference type="InterPro" id="IPR003598">
    <property type="entry name" value="Ig_sub2"/>
</dbReference>
<feature type="region of interest" description="Disordered" evidence="3">
    <location>
        <begin position="2214"/>
        <end position="2244"/>
    </location>
</feature>
<keyword evidence="4" id="KW-0472">Membrane</keyword>
<dbReference type="SMART" id="SM00409">
    <property type="entry name" value="IG"/>
    <property type="match status" value="12"/>
</dbReference>
<keyword evidence="8" id="KW-1185">Reference proteome</keyword>
<dbReference type="InterPro" id="IPR036179">
    <property type="entry name" value="Ig-like_dom_sf"/>
</dbReference>
<dbReference type="GO" id="GO:0046790">
    <property type="term" value="F:virion binding"/>
    <property type="evidence" value="ECO:0007669"/>
    <property type="project" value="TreeGrafter"/>
</dbReference>
<dbReference type="InterPro" id="IPR001356">
    <property type="entry name" value="HD"/>
</dbReference>
<feature type="domain" description="Ig-like" evidence="6">
    <location>
        <begin position="1050"/>
        <end position="1142"/>
    </location>
</feature>
<feature type="DNA-binding region" description="Homeobox" evidence="1">
    <location>
        <begin position="1920"/>
        <end position="1964"/>
    </location>
</feature>
<feature type="domain" description="Ig-like" evidence="6">
    <location>
        <begin position="1631"/>
        <end position="1712"/>
    </location>
</feature>
<feature type="domain" description="Ig-like" evidence="6">
    <location>
        <begin position="1467"/>
        <end position="1536"/>
    </location>
</feature>
<reference evidence="8" key="1">
    <citation type="submission" date="2017-11" db="EMBL/GenBank/DDBJ databases">
        <authorList>
            <person name="Lima N.C."/>
            <person name="Parody-Merino A.M."/>
            <person name="Battley P.F."/>
            <person name="Fidler A.E."/>
            <person name="Prosdocimi F."/>
        </authorList>
    </citation>
    <scope>NUCLEOTIDE SEQUENCE [LARGE SCALE GENOMIC DNA]</scope>
</reference>
<dbReference type="SUPFAM" id="SSF48726">
    <property type="entry name" value="Immunoglobulin"/>
    <property type="match status" value="12"/>
</dbReference>
<proteinExistence type="predicted"/>
<dbReference type="GO" id="GO:0005886">
    <property type="term" value="C:plasma membrane"/>
    <property type="evidence" value="ECO:0007669"/>
    <property type="project" value="TreeGrafter"/>
</dbReference>
<feature type="region of interest" description="Disordered" evidence="3">
    <location>
        <begin position="2087"/>
        <end position="2109"/>
    </location>
</feature>
<feature type="domain" description="Ig-like" evidence="6">
    <location>
        <begin position="957"/>
        <end position="1040"/>
    </location>
</feature>
<evidence type="ECO:0000256" key="4">
    <source>
        <dbReference type="SAM" id="Phobius"/>
    </source>
</evidence>
<sequence>MDREALQRDLDRLDRWANINGMSFNKAKCQVLHLGHNNPMHRYRLGEAWLESCLAEKDLGVLIDKRLNMSQQCAQVVQKANGILACIRNSVASRSREVIVPLYSALGRPHLEYCVQFWAPQYKRDIEVLEQVQSGATKLVKGLENKSYEEQLKELGPFSLRKRRLRGDLISLYNYLKGHCREVGAGLFSQVISDRTRGNGFKLQQALGSWGVTYPESLWGVRGSCMLVPCTLSYPNNVVADNGIVAIWYKDYDNQKTLVYHSAAQEGVTPEDSGPYRFRFEIVNGDRWSAERDVMLRVSGGNSVVSRTREVIVPLYLALVRPHLKYCVQFWAPYHKKDIEVLEQVQRRATRLVRGLEHKFYEERLRELGLFSLEKRRLRGDLIALYNYLKGDTLEHPSTAASEEQTEGQMSTLQCSTPYVCPPGDVALRWEGYNPQVSTVSGRVQLDTSGVGQYLTLTTSFSWKDHSKKLLCEVSYGSRKATGEVVLRVRHAPKDTQVSVNPSKQNIRIGDTVSLTCEVSSSYPPISAYHWYKDGVAVGSEQILTLRGIRREDYGQYHCKAENAIGAGVAPTVTLYVFSASDAGYYSCKVTNNWGSDMSQAISLSVTYPPRNPTITLFQETQGSRLAIIRCTVDSQPLATMALYRDGTLVAASGSQAAPRQRLGVTASRNALRLEIHDVGPQDSGLYRCTASNAYGNTSATKPFIARTTEILIQPSAEVREGAAVTLTCLGAWGVAEETLYTWYRNSKRLRESSAPTLRFPSIRGEDAVPPRQPVMSSFLETQSGHLGIIQCTVESDPEANLTLWRGEEVIACTWGCPTAPNPRVQATLSYNSLKVEIRDVVLEDEGTYICWAVNLQGNASVAMDFRAESECGEGLVGTVEPDATHLHNAWENPGRGQPGKGMPWKEKAQEIKGDGGRRTHEIQGIKLCLSRKRTGDAEQNTAEGIPTGTLLPTCHPLAAASIAVAPSSHVLEGHAANLTCQLSSDSPALPNFTWYHNGQWLAEGSAASLVFRQVARTDAGLYHCRATTDGSSRSSPTVSLDVLHPPRDPRLTAFLETERGRLAIFQCSVASNPPARLALHRGEELVATSDVGSSPNPRVSASATPNSLRVEIQEVTPADEGSYRCTATNAHGTASHRLYFRVQTARVLVSPSTELQEGDDVSLTCQVAGEPQDDTVYSWYKNSEWLQESPDNFLPLPHIASSAAGSYHCRARSTSGTSVSLAVALRISYPPRAPVLTSFLETPEGQRGVLQCTVDSNPRAELALFKDQALVASTVLPQPTAPPRLSIALAANTLRVSIHPVLLEDEGEYVCSASNAYGNSSSTVNFTAGNVREGDAVNLTCAVESGSGEVLSYTWYKNKVWFSSSSAPALAFPIVAATDAASYHCVVQTPTRTRSSAPTTLNVLYPPRNLQMKAFVESGEGMAVILLCTVESNPLSEITLLKEGQPVASSPTAGGWGDEGLLAGDPRAAVQVVVRPSAEVPEGTDVTLTCQDAGARPGTVYTWYKNGRWLAEGLGASLLLPAARRTDAGAYACRAGRGLRGRRAPPVALRVLCECTPGAFLHLPALHQGPGHTPLASTWGPADPRFTIQVAPNSLRVEMGGLELRDTGLYICLANNSYGTASSSLRLDVGGVTITVEPSPEVPEGTTATMTCSAIPWVGEEANYTWYKNSRWLQEGPAGSLVLTHVSSADTGSYRCRASGTRGSTASAMLSFSVLYSPRDVSISTFLENRNGRVGIVLCMADSHPASTIALYRRGHLLASSLTPATVPGVRTSSSHNTLRVELGAVGQEDSGEYTCVASNPLGNTTAGAYFNVHTLTHLLAFTILAGLLMAVICVAALALLAVKLWPRMRKFWNWSGAEDTFELRSKQEQAQMWPSPMPWTLVPASSVAGSALNNASPVDAKGTIREIVLPKGLDLDRPKRTRTSFTAEQLYRLELEFQRCQYVVGRERTELARQLNLSETQGEPQESCGLEEVRVIQSLAIGAVGWGFLKGQEAGQTGKGVIAMPQACTSLPSNLDEEESCIFRERNEGNLIKADFGKALAMVADGERTFVKMSIMTWGCGAALRSLEFGSLRKSPPEKLVKVWFQNRRTKQKKDQSRDSEKRSTATSESFATCNILRLLEQGRLLSVPAPPSLLSPTSNPIGSPTGNGSSLATPGTTSPGLGSGNSPPGPGVFSLQVPSLTSSSSSSSSPRLPAAPLCFGGPLLGSLHDLPGTYGLGTSAFEPYTRLERKDNSIPSKKPSP</sequence>
<feature type="compositionally biased region" description="Basic and acidic residues" evidence="3">
    <location>
        <begin position="2095"/>
        <end position="2106"/>
    </location>
</feature>
<keyword evidence="1 2" id="KW-0539">Nucleus</keyword>
<dbReference type="GO" id="GO:0005634">
    <property type="term" value="C:nucleus"/>
    <property type="evidence" value="ECO:0007669"/>
    <property type="project" value="UniProtKB-SubCell"/>
</dbReference>
<dbReference type="PROSITE" id="PS50071">
    <property type="entry name" value="HOMEOBOX_2"/>
    <property type="match status" value="2"/>
</dbReference>
<keyword evidence="4" id="KW-0812">Transmembrane</keyword>
<feature type="domain" description="Ig-like" evidence="6">
    <location>
        <begin position="706"/>
        <end position="863"/>
    </location>
</feature>
<dbReference type="PANTHER" id="PTHR47243:SF1">
    <property type="entry name" value="SIALOADHESIN"/>
    <property type="match status" value="1"/>
</dbReference>
<feature type="DNA-binding region" description="Homeobox" evidence="1">
    <location>
        <begin position="2082"/>
        <end position="2098"/>
    </location>
</feature>
<keyword evidence="1 2" id="KW-0371">Homeobox</keyword>
<feature type="domain" description="Ig-like" evidence="6">
    <location>
        <begin position="1301"/>
        <end position="1403"/>
    </location>
</feature>
<feature type="domain" description="Ig-like" evidence="6">
    <location>
        <begin position="1719"/>
        <end position="1815"/>
    </location>
</feature>
<dbReference type="Pfam" id="PF00046">
    <property type="entry name" value="Homeodomain"/>
    <property type="match status" value="1"/>
</dbReference>
<evidence type="ECO:0000313" key="7">
    <source>
        <dbReference type="EMBL" id="PKU46811.1"/>
    </source>
</evidence>
<dbReference type="PANTHER" id="PTHR47243">
    <property type="entry name" value="SIALOADHESIN"/>
    <property type="match status" value="1"/>
</dbReference>
<protein>
    <submittedName>
        <fullName evidence="7">Sialoadhesin</fullName>
    </submittedName>
</protein>
<dbReference type="InterPro" id="IPR007110">
    <property type="entry name" value="Ig-like_dom"/>
</dbReference>
<keyword evidence="1 2" id="KW-0238">DNA-binding</keyword>
<dbReference type="Pfam" id="PF13895">
    <property type="entry name" value="Ig_2"/>
    <property type="match status" value="5"/>
</dbReference>
<dbReference type="Pfam" id="PF13927">
    <property type="entry name" value="Ig_3"/>
    <property type="match status" value="2"/>
</dbReference>
<evidence type="ECO:0000256" key="1">
    <source>
        <dbReference type="PROSITE-ProRule" id="PRU00108"/>
    </source>
</evidence>
<name>A0A2I0UL90_LIMLA</name>
<evidence type="ECO:0000313" key="8">
    <source>
        <dbReference type="Proteomes" id="UP000233556"/>
    </source>
</evidence>
<dbReference type="Gene3D" id="1.10.10.60">
    <property type="entry name" value="Homeodomain-like"/>
    <property type="match status" value="1"/>
</dbReference>
<feature type="compositionally biased region" description="Polar residues" evidence="3">
    <location>
        <begin position="2142"/>
        <end position="2155"/>
    </location>
</feature>
<dbReference type="InterPro" id="IPR013783">
    <property type="entry name" value="Ig-like_fold"/>
</dbReference>
<feature type="domain" description="Ig-like" evidence="6">
    <location>
        <begin position="1146"/>
        <end position="1221"/>
    </location>
</feature>
<dbReference type="InterPro" id="IPR003599">
    <property type="entry name" value="Ig_sub"/>
</dbReference>
<dbReference type="GO" id="GO:0003677">
    <property type="term" value="F:DNA binding"/>
    <property type="evidence" value="ECO:0007669"/>
    <property type="project" value="UniProtKB-UniRule"/>
</dbReference>
<dbReference type="Gene3D" id="2.60.40.10">
    <property type="entry name" value="Immunoglobulins"/>
    <property type="match status" value="15"/>
</dbReference>
<dbReference type="Pfam" id="PF07679">
    <property type="entry name" value="I-set"/>
    <property type="match status" value="2"/>
</dbReference>
<feature type="region of interest" description="Disordered" evidence="3">
    <location>
        <begin position="2138"/>
        <end position="2195"/>
    </location>
</feature>
<dbReference type="InterPro" id="IPR009057">
    <property type="entry name" value="Homeodomain-like_sf"/>
</dbReference>
<evidence type="ECO:0000256" key="2">
    <source>
        <dbReference type="RuleBase" id="RU000682"/>
    </source>
</evidence>
<feature type="domain" description="Homeobox" evidence="5">
    <location>
        <begin position="2080"/>
        <end position="2097"/>
    </location>
</feature>
<evidence type="ECO:0000256" key="3">
    <source>
        <dbReference type="SAM" id="MobiDB-lite"/>
    </source>
</evidence>
<dbReference type="CDD" id="cd00096">
    <property type="entry name" value="Ig"/>
    <property type="match status" value="1"/>
</dbReference>
<dbReference type="EMBL" id="KZ505697">
    <property type="protein sequence ID" value="PKU46811.1"/>
    <property type="molecule type" value="Genomic_DNA"/>
</dbReference>
<keyword evidence="4" id="KW-1133">Transmembrane helix</keyword>
<feature type="domain" description="Ig-like" evidence="6">
    <location>
        <begin position="493"/>
        <end position="607"/>
    </location>
</feature>
<feature type="domain" description="Ig-like" evidence="6">
    <location>
        <begin position="397"/>
        <end position="488"/>
    </location>
</feature>
<gene>
    <name evidence="7" type="ORF">llap_2895</name>
</gene>
<evidence type="ECO:0000259" key="6">
    <source>
        <dbReference type="PROSITE" id="PS50835"/>
    </source>
</evidence>